<dbReference type="InterPro" id="IPR036038">
    <property type="entry name" value="Aminotransferase-like"/>
</dbReference>
<evidence type="ECO:0000313" key="13">
    <source>
        <dbReference type="EMBL" id="KRO01845.1"/>
    </source>
</evidence>
<dbReference type="EMBL" id="JQCP01000003">
    <property type="protein sequence ID" value="KRO01845.1"/>
    <property type="molecule type" value="Genomic_DNA"/>
</dbReference>
<comment type="similarity">
    <text evidence="5">Belongs to the class-IV pyridoxal-phosphate-dependent aminotransferase family.</text>
</comment>
<dbReference type="Proteomes" id="UP000051927">
    <property type="component" value="Unassembled WGS sequence"/>
</dbReference>
<dbReference type="PANTHER" id="PTHR42825:SF2">
    <property type="entry name" value="BRANCHED-CHAIN-AMINO-ACID AMINOTRANSFERASE 3, CHLOROPLASTIC-RELATED"/>
    <property type="match status" value="1"/>
</dbReference>
<dbReference type="RefSeq" id="WP_003150597.1">
    <property type="nucleotide sequence ID" value="NZ_CAUTZM010000002.1"/>
</dbReference>
<protein>
    <recommendedName>
        <fullName evidence="6">branched-chain-amino-acid transaminase</fullName>
        <ecNumber evidence="6">2.6.1.42</ecNumber>
    </recommendedName>
</protein>
<reference evidence="13 14" key="1">
    <citation type="journal article" date="2015" name="Genome Announc.">
        <title>Expanding the biotechnology potential of lactobacilli through comparative genomics of 213 strains and associated genera.</title>
        <authorList>
            <person name="Sun Z."/>
            <person name="Harris H.M."/>
            <person name="McCann A."/>
            <person name="Guo C."/>
            <person name="Argimon S."/>
            <person name="Zhang W."/>
            <person name="Yang X."/>
            <person name="Jeffery I.B."/>
            <person name="Cooney J.C."/>
            <person name="Kagawa T.F."/>
            <person name="Liu W."/>
            <person name="Song Y."/>
            <person name="Salvetti E."/>
            <person name="Wrobel A."/>
            <person name="Rasinkangas P."/>
            <person name="Parkhill J."/>
            <person name="Rea M.C."/>
            <person name="O'Sullivan O."/>
            <person name="Ritari J."/>
            <person name="Douillard F.P."/>
            <person name="Paul Ross R."/>
            <person name="Yang R."/>
            <person name="Briner A.E."/>
            <person name="Felis G.E."/>
            <person name="de Vos W.M."/>
            <person name="Barrangou R."/>
            <person name="Klaenhammer T.R."/>
            <person name="Caufield P.W."/>
            <person name="Cui Y."/>
            <person name="Zhang H."/>
            <person name="O'Toole P.W."/>
        </authorList>
    </citation>
    <scope>NUCLEOTIDE SEQUENCE [LARGE SCALE GENOMIC DNA]</scope>
    <source>
        <strain evidence="13 14">DSM 7090</strain>
    </source>
</reference>
<evidence type="ECO:0000256" key="11">
    <source>
        <dbReference type="ARBA" id="ARBA00048798"/>
    </source>
</evidence>
<comment type="pathway">
    <text evidence="2">Amino-acid biosynthesis; L-isoleucine biosynthesis; L-isoleucine from 2-oxobutanoate: step 4/4.</text>
</comment>
<dbReference type="Gene3D" id="3.30.470.10">
    <property type="match status" value="1"/>
</dbReference>
<dbReference type="PIRSF" id="PIRSF006468">
    <property type="entry name" value="BCAT1"/>
    <property type="match status" value="1"/>
</dbReference>
<comment type="pathway">
    <text evidence="4">Amino-acid biosynthesis; L-leucine biosynthesis; L-leucine from 3-methyl-2-oxobutanoate: step 4/4.</text>
</comment>
<sequence>MTDFESEDFANTVDKVNLDWSTIGFKYRKTDYSYVSHYEDGAWDAGGLTRDHTLHLSECANILHYCQEVFEGLKAYTTKQGDIVCFRPDLNAERMATSAERIVMPPFPKERFLDAVKQVVLANAIWVPPFGTGASLYVRPLMIGTGDTIGVQPSSTYEFRIMVTPVGAYYSSGVKPVALTVSKYDRAAPHGTGNIKAGLNYAMSLLPTTEAHKDGFADSMYLDSQSRTYVEESSGANFLFVDEAGKLVVPKSFTDSILPSITRRSLVHVAKEYLNMEVEERPVRFDEIDRFVECGMCGTAAVISPVGKVVDGEKEIVFGAGMAEVGPVMSKLRHTLTGIQSGEIEAPKGWIFKIC</sequence>
<dbReference type="InterPro" id="IPR033939">
    <property type="entry name" value="BCAT_family"/>
</dbReference>
<accession>A0ABR5PZV2</accession>
<evidence type="ECO:0000313" key="14">
    <source>
        <dbReference type="Proteomes" id="UP000051927"/>
    </source>
</evidence>
<comment type="cofactor">
    <cofactor evidence="1">
        <name>pyridoxal 5'-phosphate</name>
        <dbReference type="ChEBI" id="CHEBI:597326"/>
    </cofactor>
</comment>
<dbReference type="NCBIfam" id="TIGR01123">
    <property type="entry name" value="ilvE_II"/>
    <property type="match status" value="1"/>
</dbReference>
<comment type="pathway">
    <text evidence="3">Amino-acid biosynthesis; L-valine biosynthesis; L-valine from pyruvate: step 4/4.</text>
</comment>
<comment type="catalytic activity">
    <reaction evidence="11">
        <text>L-isoleucine + 2-oxoglutarate = (S)-3-methyl-2-oxopentanoate + L-glutamate</text>
        <dbReference type="Rhea" id="RHEA:24801"/>
        <dbReference type="ChEBI" id="CHEBI:16810"/>
        <dbReference type="ChEBI" id="CHEBI:29985"/>
        <dbReference type="ChEBI" id="CHEBI:35146"/>
        <dbReference type="ChEBI" id="CHEBI:58045"/>
        <dbReference type="EC" id="2.6.1.42"/>
    </reaction>
</comment>
<dbReference type="EC" id="2.6.1.42" evidence="6"/>
<gene>
    <name evidence="13" type="ORF">IV60_GL001089</name>
</gene>
<dbReference type="CDD" id="cd01557">
    <property type="entry name" value="BCAT_beta_family"/>
    <property type="match status" value="1"/>
</dbReference>
<keyword evidence="8" id="KW-0808">Transferase</keyword>
<dbReference type="Gene3D" id="3.20.10.10">
    <property type="entry name" value="D-amino Acid Aminotransferase, subunit A, domain 2"/>
    <property type="match status" value="1"/>
</dbReference>
<evidence type="ECO:0000256" key="3">
    <source>
        <dbReference type="ARBA" id="ARBA00004931"/>
    </source>
</evidence>
<keyword evidence="9" id="KW-0663">Pyridoxal phosphate</keyword>
<dbReference type="InterPro" id="IPR043132">
    <property type="entry name" value="BCAT-like_C"/>
</dbReference>
<comment type="catalytic activity">
    <reaction evidence="12">
        <text>L-leucine + 2-oxoglutarate = 4-methyl-2-oxopentanoate + L-glutamate</text>
        <dbReference type="Rhea" id="RHEA:18321"/>
        <dbReference type="ChEBI" id="CHEBI:16810"/>
        <dbReference type="ChEBI" id="CHEBI:17865"/>
        <dbReference type="ChEBI" id="CHEBI:29985"/>
        <dbReference type="ChEBI" id="CHEBI:57427"/>
        <dbReference type="EC" id="2.6.1.42"/>
    </reaction>
</comment>
<keyword evidence="7 13" id="KW-0032">Aminotransferase</keyword>
<dbReference type="PANTHER" id="PTHR42825">
    <property type="entry name" value="AMINO ACID AMINOTRANSFERASE"/>
    <property type="match status" value="1"/>
</dbReference>
<comment type="caution">
    <text evidence="13">The sequence shown here is derived from an EMBL/GenBank/DDBJ whole genome shotgun (WGS) entry which is preliminary data.</text>
</comment>
<dbReference type="InterPro" id="IPR043131">
    <property type="entry name" value="BCAT-like_N"/>
</dbReference>
<dbReference type="InterPro" id="IPR005786">
    <property type="entry name" value="B_amino_transII"/>
</dbReference>
<evidence type="ECO:0000256" key="6">
    <source>
        <dbReference type="ARBA" id="ARBA00013053"/>
    </source>
</evidence>
<organism evidence="13 14">
    <name type="scientific">Lancefieldella rimae</name>
    <dbReference type="NCBI Taxonomy" id="1383"/>
    <lineage>
        <taxon>Bacteria</taxon>
        <taxon>Bacillati</taxon>
        <taxon>Actinomycetota</taxon>
        <taxon>Coriobacteriia</taxon>
        <taxon>Coriobacteriales</taxon>
        <taxon>Atopobiaceae</taxon>
        <taxon>Lancefieldella</taxon>
    </lineage>
</organism>
<name>A0ABR5PZV2_9ACTN</name>
<evidence type="ECO:0000256" key="7">
    <source>
        <dbReference type="ARBA" id="ARBA00022576"/>
    </source>
</evidence>
<evidence type="ECO:0000256" key="12">
    <source>
        <dbReference type="ARBA" id="ARBA00049229"/>
    </source>
</evidence>
<dbReference type="GeneID" id="84905249"/>
<dbReference type="InterPro" id="IPR001544">
    <property type="entry name" value="Aminotrans_IV"/>
</dbReference>
<evidence type="ECO:0000256" key="2">
    <source>
        <dbReference type="ARBA" id="ARBA00004824"/>
    </source>
</evidence>
<evidence type="ECO:0000256" key="1">
    <source>
        <dbReference type="ARBA" id="ARBA00001933"/>
    </source>
</evidence>
<dbReference type="GO" id="GO:0008483">
    <property type="term" value="F:transaminase activity"/>
    <property type="evidence" value="ECO:0007669"/>
    <property type="project" value="UniProtKB-KW"/>
</dbReference>
<evidence type="ECO:0000256" key="4">
    <source>
        <dbReference type="ARBA" id="ARBA00005072"/>
    </source>
</evidence>
<evidence type="ECO:0000256" key="5">
    <source>
        <dbReference type="ARBA" id="ARBA00009320"/>
    </source>
</evidence>
<evidence type="ECO:0000256" key="8">
    <source>
        <dbReference type="ARBA" id="ARBA00022679"/>
    </source>
</evidence>
<proteinExistence type="inferred from homology"/>
<comment type="catalytic activity">
    <reaction evidence="10">
        <text>L-valine + 2-oxoglutarate = 3-methyl-2-oxobutanoate + L-glutamate</text>
        <dbReference type="Rhea" id="RHEA:24813"/>
        <dbReference type="ChEBI" id="CHEBI:11851"/>
        <dbReference type="ChEBI" id="CHEBI:16810"/>
        <dbReference type="ChEBI" id="CHEBI:29985"/>
        <dbReference type="ChEBI" id="CHEBI:57762"/>
        <dbReference type="EC" id="2.6.1.42"/>
    </reaction>
</comment>
<dbReference type="SUPFAM" id="SSF56752">
    <property type="entry name" value="D-aminoacid aminotransferase-like PLP-dependent enzymes"/>
    <property type="match status" value="1"/>
</dbReference>
<evidence type="ECO:0000256" key="10">
    <source>
        <dbReference type="ARBA" id="ARBA00048212"/>
    </source>
</evidence>
<dbReference type="NCBIfam" id="NF009897">
    <property type="entry name" value="PRK13357.1"/>
    <property type="match status" value="1"/>
</dbReference>
<keyword evidence="14" id="KW-1185">Reference proteome</keyword>
<evidence type="ECO:0000256" key="9">
    <source>
        <dbReference type="ARBA" id="ARBA00022898"/>
    </source>
</evidence>
<dbReference type="Pfam" id="PF01063">
    <property type="entry name" value="Aminotran_4"/>
    <property type="match status" value="1"/>
</dbReference>